<accession>A1ZEA1</accession>
<name>A1ZEA1_MICM2</name>
<evidence type="ECO:0000313" key="2">
    <source>
        <dbReference type="Proteomes" id="UP000004095"/>
    </source>
</evidence>
<proteinExistence type="predicted"/>
<sequence>MSLFLSAHEAIKTTKVNIKRPFNTFFIIFDCYKERTKNNFSF</sequence>
<organism evidence="1 2">
    <name type="scientific">Microscilla marina ATCC 23134</name>
    <dbReference type="NCBI Taxonomy" id="313606"/>
    <lineage>
        <taxon>Bacteria</taxon>
        <taxon>Pseudomonadati</taxon>
        <taxon>Bacteroidota</taxon>
        <taxon>Cytophagia</taxon>
        <taxon>Cytophagales</taxon>
        <taxon>Microscillaceae</taxon>
        <taxon>Microscilla</taxon>
    </lineage>
</organism>
<reference evidence="1 2" key="1">
    <citation type="submission" date="2007-01" db="EMBL/GenBank/DDBJ databases">
        <authorList>
            <person name="Haygood M."/>
            <person name="Podell S."/>
            <person name="Anderson C."/>
            <person name="Hopkinson B."/>
            <person name="Roe K."/>
            <person name="Barbeau K."/>
            <person name="Gaasterland T."/>
            <person name="Ferriera S."/>
            <person name="Johnson J."/>
            <person name="Kravitz S."/>
            <person name="Beeson K."/>
            <person name="Sutton G."/>
            <person name="Rogers Y.-H."/>
            <person name="Friedman R."/>
            <person name="Frazier M."/>
            <person name="Venter J.C."/>
        </authorList>
    </citation>
    <scope>NUCLEOTIDE SEQUENCE [LARGE SCALE GENOMIC DNA]</scope>
    <source>
        <strain evidence="1 2">ATCC 23134</strain>
    </source>
</reference>
<protein>
    <submittedName>
        <fullName evidence="1">Uncharacterized protein</fullName>
    </submittedName>
</protein>
<comment type="caution">
    <text evidence="1">The sequence shown here is derived from an EMBL/GenBank/DDBJ whole genome shotgun (WGS) entry which is preliminary data.</text>
</comment>
<gene>
    <name evidence="1" type="ORF">M23134_04243</name>
</gene>
<dbReference type="AlphaFoldDB" id="A1ZEA1"/>
<keyword evidence="2" id="KW-1185">Reference proteome</keyword>
<evidence type="ECO:0000313" key="1">
    <source>
        <dbReference type="EMBL" id="EAY31410.1"/>
    </source>
</evidence>
<dbReference type="Proteomes" id="UP000004095">
    <property type="component" value="Unassembled WGS sequence"/>
</dbReference>
<dbReference type="EMBL" id="AAWS01000003">
    <property type="protein sequence ID" value="EAY31410.1"/>
    <property type="molecule type" value="Genomic_DNA"/>
</dbReference>